<protein>
    <submittedName>
        <fullName evidence="2">9457_t:CDS:1</fullName>
    </submittedName>
</protein>
<evidence type="ECO:0000259" key="1">
    <source>
        <dbReference type="PROSITE" id="PS50234"/>
    </source>
</evidence>
<dbReference type="SMART" id="SM00327">
    <property type="entry name" value="VWA"/>
    <property type="match status" value="1"/>
</dbReference>
<dbReference type="EMBL" id="CAJVPI010000057">
    <property type="protein sequence ID" value="CAG8469306.1"/>
    <property type="molecule type" value="Genomic_DNA"/>
</dbReference>
<name>A0A9N8W063_9GLOM</name>
<proteinExistence type="predicted"/>
<keyword evidence="3" id="KW-1185">Reference proteome</keyword>
<organism evidence="2 3">
    <name type="scientific">Paraglomus brasilianum</name>
    <dbReference type="NCBI Taxonomy" id="144538"/>
    <lineage>
        <taxon>Eukaryota</taxon>
        <taxon>Fungi</taxon>
        <taxon>Fungi incertae sedis</taxon>
        <taxon>Mucoromycota</taxon>
        <taxon>Glomeromycotina</taxon>
        <taxon>Glomeromycetes</taxon>
        <taxon>Paraglomerales</taxon>
        <taxon>Paraglomeraceae</taxon>
        <taxon>Paraglomus</taxon>
    </lineage>
</organism>
<dbReference type="CDD" id="cd00198">
    <property type="entry name" value="vWFA"/>
    <property type="match status" value="1"/>
</dbReference>
<accession>A0A9N8W063</accession>
<sequence length="1060" mass="120835">MTQAEVSYLPLTQDKTVLSAFVPQHILSQWFTSRRISLFIALDISGSMSGSGITQAKAAILTLLEKLLSTGAVLETDITCFFFHHSCQVVPFEEHPELRWANDGIRRYFDNVNAGGGTSFGSVFTSIRDNIYRAKHDLVIIFFTDGQDGCGLNAEDKLRLAKTFADSNVAVEVHTIGFTSGHDAALLSWLTTAGTNQGNFQYVKSSSDIPETMSVTLDLLSLEDRTLHLKVDEFESARISINDEGKGTVILPNEQVTNLEKRQILLIKDKDGIENERINLIRRVEENSPEANLLYIYFIQREITRLSNEVINLTHNNRKVLNNISDETSKYDEKLNLTLERAFKTKSAHRNVTIQLCMETKAILNRFNGLLSEALKGTLTNEKIASFNDLAYKNVTKQRLKKKLDSRIMKNVEQMEAVEERIKNVVNTLDFDKLEEEETSENLRTFTCALTTDNYVEAMREGECLCLTLDLGRSQAAIADPTQMRIKKINQSFLTSDAFMNAVKYALDEAQSAEDVHGGFSGSSFSASILKGLAREDITGVLPLYINDKHWLIAKEKMKPIMGYITTLDVLGYTYSQMTTIPFLVLAAALSDTSTQFRQWQLKLILETCDAIYKQSTNLREENKQLFAKYLASPLNRTIDVVANNDVFLGHLLCAFRCGDVSAQSLQTWLDGGMVKYLIEENIRRRLNISISVIDNHFENIQTALGIDQTKYFDVPRDEFEQAYTTYLKQIKEASKTTYNRYVSAFHAATESSIVGNEKIEDQMEVAIKPKFKQPIIRTIYYDANTYGMPETTKTAIVTIKRETMHRVEIVLRFNKLFEYAITNATPVVTEAPDLRNFTEDDTKLAHKFYASFSPKVFLATFLQAFNHRQNSTRREAAAADPPSFYEPFSEVTADIIISENFNDYVNRTTKRIMNDIIESYTRQEDNAIGLSFWEADSMEEAAGMLMLNVRFRGRKVYAQIVKAIQKPNMPCSREKIEMLTSGVCRGVKLFEDRSGTAWLPSRQNLYRTLRAQKPNIPDIDFWIGLFPSFKEYLEHQFDDTYIENKKHERYLERIARKKV</sequence>
<dbReference type="Proteomes" id="UP000789739">
    <property type="component" value="Unassembled WGS sequence"/>
</dbReference>
<dbReference type="SUPFAM" id="SSF53300">
    <property type="entry name" value="vWA-like"/>
    <property type="match status" value="1"/>
</dbReference>
<reference evidence="2" key="1">
    <citation type="submission" date="2021-06" db="EMBL/GenBank/DDBJ databases">
        <authorList>
            <person name="Kallberg Y."/>
            <person name="Tangrot J."/>
            <person name="Rosling A."/>
        </authorList>
    </citation>
    <scope>NUCLEOTIDE SEQUENCE</scope>
    <source>
        <strain evidence="2">BR232B</strain>
    </source>
</reference>
<gene>
    <name evidence="2" type="ORF">PBRASI_LOCUS990</name>
</gene>
<evidence type="ECO:0000313" key="2">
    <source>
        <dbReference type="EMBL" id="CAG8469306.1"/>
    </source>
</evidence>
<feature type="domain" description="VWFA" evidence="1">
    <location>
        <begin position="37"/>
        <end position="220"/>
    </location>
</feature>
<dbReference type="AlphaFoldDB" id="A0A9N8W063"/>
<dbReference type="InterPro" id="IPR036465">
    <property type="entry name" value="vWFA_dom_sf"/>
</dbReference>
<dbReference type="Gene3D" id="3.40.50.410">
    <property type="entry name" value="von Willebrand factor, type A domain"/>
    <property type="match status" value="1"/>
</dbReference>
<dbReference type="PROSITE" id="PS50234">
    <property type="entry name" value="VWFA"/>
    <property type="match status" value="1"/>
</dbReference>
<comment type="caution">
    <text evidence="2">The sequence shown here is derived from an EMBL/GenBank/DDBJ whole genome shotgun (WGS) entry which is preliminary data.</text>
</comment>
<dbReference type="Pfam" id="PF00092">
    <property type="entry name" value="VWA"/>
    <property type="match status" value="1"/>
</dbReference>
<evidence type="ECO:0000313" key="3">
    <source>
        <dbReference type="Proteomes" id="UP000789739"/>
    </source>
</evidence>
<dbReference type="OrthoDB" id="10006997at2759"/>
<dbReference type="InterPro" id="IPR002035">
    <property type="entry name" value="VWF_A"/>
</dbReference>